<dbReference type="Pfam" id="PF01547">
    <property type="entry name" value="SBP_bac_1"/>
    <property type="match status" value="1"/>
</dbReference>
<dbReference type="RefSeq" id="WP_103238774.1">
    <property type="nucleotide sequence ID" value="NZ_CANRXC010000022.1"/>
</dbReference>
<dbReference type="Gene3D" id="3.40.190.10">
    <property type="entry name" value="Periplasmic binding protein-like II"/>
    <property type="match status" value="2"/>
</dbReference>
<dbReference type="PROSITE" id="PS51257">
    <property type="entry name" value="PROKAR_LIPOPROTEIN"/>
    <property type="match status" value="1"/>
</dbReference>
<reference evidence="3 4" key="1">
    <citation type="submission" date="2018-01" db="EMBL/GenBank/DDBJ databases">
        <authorList>
            <person name="Gaut B.S."/>
            <person name="Morton B.R."/>
            <person name="Clegg M.T."/>
            <person name="Duvall M.R."/>
        </authorList>
    </citation>
    <scope>NUCLEOTIDE SEQUENCE [LARGE SCALE GENOMIC DNA]</scope>
    <source>
        <strain evidence="3">GP69</strain>
    </source>
</reference>
<keyword evidence="3" id="KW-0449">Lipoprotein</keyword>
<evidence type="ECO:0000313" key="3">
    <source>
        <dbReference type="EMBL" id="SOY28681.1"/>
    </source>
</evidence>
<feature type="compositionally biased region" description="Low complexity" evidence="1">
    <location>
        <begin position="37"/>
        <end position="59"/>
    </location>
</feature>
<evidence type="ECO:0000313" key="4">
    <source>
        <dbReference type="Proteomes" id="UP000236311"/>
    </source>
</evidence>
<dbReference type="PANTHER" id="PTHR43649">
    <property type="entry name" value="ARABINOSE-BINDING PROTEIN-RELATED"/>
    <property type="match status" value="1"/>
</dbReference>
<keyword evidence="2" id="KW-0732">Signal</keyword>
<evidence type="ECO:0000256" key="1">
    <source>
        <dbReference type="SAM" id="MobiDB-lite"/>
    </source>
</evidence>
<feature type="signal peptide" evidence="2">
    <location>
        <begin position="1"/>
        <end position="26"/>
    </location>
</feature>
<dbReference type="InterPro" id="IPR050490">
    <property type="entry name" value="Bact_solute-bd_prot1"/>
</dbReference>
<dbReference type="EMBL" id="OFSM01000006">
    <property type="protein sequence ID" value="SOY28681.1"/>
    <property type="molecule type" value="Genomic_DNA"/>
</dbReference>
<dbReference type="SUPFAM" id="SSF53850">
    <property type="entry name" value="Periplasmic binding protein-like II"/>
    <property type="match status" value="1"/>
</dbReference>
<accession>A0A2K4ZE00</accession>
<feature type="compositionally biased region" description="Polar residues" evidence="1">
    <location>
        <begin position="27"/>
        <end position="36"/>
    </location>
</feature>
<protein>
    <submittedName>
        <fullName evidence="3">Lipoprotein LipO</fullName>
    </submittedName>
</protein>
<dbReference type="PANTHER" id="PTHR43649:SF12">
    <property type="entry name" value="DIACETYLCHITOBIOSE BINDING PROTEIN DASA"/>
    <property type="match status" value="1"/>
</dbReference>
<dbReference type="AlphaFoldDB" id="A0A2K4ZE00"/>
<feature type="chain" id="PRO_5039149964" evidence="2">
    <location>
        <begin position="27"/>
        <end position="513"/>
    </location>
</feature>
<feature type="region of interest" description="Disordered" evidence="1">
    <location>
        <begin position="27"/>
        <end position="71"/>
    </location>
</feature>
<organism evidence="3 4">
    <name type="scientific">Acetatifactor muris</name>
    <dbReference type="NCBI Taxonomy" id="879566"/>
    <lineage>
        <taxon>Bacteria</taxon>
        <taxon>Bacillati</taxon>
        <taxon>Bacillota</taxon>
        <taxon>Clostridia</taxon>
        <taxon>Lachnospirales</taxon>
        <taxon>Lachnospiraceae</taxon>
        <taxon>Acetatifactor</taxon>
    </lineage>
</organism>
<dbReference type="Proteomes" id="UP000236311">
    <property type="component" value="Unassembled WGS sequence"/>
</dbReference>
<proteinExistence type="predicted"/>
<evidence type="ECO:0000256" key="2">
    <source>
        <dbReference type="SAM" id="SignalP"/>
    </source>
</evidence>
<dbReference type="OrthoDB" id="1861912at2"/>
<dbReference type="InterPro" id="IPR006059">
    <property type="entry name" value="SBP"/>
</dbReference>
<keyword evidence="4" id="KW-1185">Reference proteome</keyword>
<sequence length="513" mass="56942">MKKKVISLLLAGAMVFGMCACGNDNAASTNGSTPAQSESGSSESVGGDSESTAEASGNEGEAEEKTVEKPASISWWTHDGLNEEDYVAEWDAAYEELTGIKLEHTPVSNNEYHTLLETAFASGTEPNVFDLSSEQKLTYYASQGGVADLTDLIRSSGIYDRVEQSVWDSLAIDGRIYGIPKEMPSGIVIHVRQDWLDRLGMKVPANYEEYLTMLRAFRDEIDECEIPLTVPGLHLAQNLPEFYWDAEADFVYKDGKWVDGMLEENFKDAMQRLQDAYAEGLIDVEAVTNSTSNCRDKWYSGNTGVFAYWAGKWTNTLTERLNENFPDAKVAAIDVIDESYYRYSAFNVLCIDGRLSDEEVEQVFTHFLNVIFDGEEGSALLYAGAEGYHHETDANGNMTYLNMNSSPDTQFQSVYGSPWSAVVSFTEPEKFPQPVETITASMEILEKNAVFKTNTPVSDTLNKVTADLSSTRQSIIAKIVMGEVSVEDGMQEYYNKAAEFNVEQILKEMNGES</sequence>
<name>A0A2K4ZE00_9FIRM</name>
<gene>
    <name evidence="3" type="primary">lipO_11</name>
    <name evidence="3" type="ORF">AMURIS_01392</name>
</gene>